<dbReference type="RefSeq" id="WP_092224830.1">
    <property type="nucleotide sequence ID" value="NZ_FNJI01000027.1"/>
</dbReference>
<dbReference type="PROSITE" id="PS00198">
    <property type="entry name" value="4FE4S_FER_1"/>
    <property type="match status" value="2"/>
</dbReference>
<keyword evidence="2" id="KW-0479">Metal-binding</keyword>
<dbReference type="Pfam" id="PF12838">
    <property type="entry name" value="Fer4_7"/>
    <property type="match status" value="1"/>
</dbReference>
<keyword evidence="7" id="KW-1185">Reference proteome</keyword>
<keyword evidence="1" id="KW-0004">4Fe-4S</keyword>
<evidence type="ECO:0000256" key="1">
    <source>
        <dbReference type="ARBA" id="ARBA00022485"/>
    </source>
</evidence>
<proteinExistence type="predicted"/>
<dbReference type="Gene3D" id="3.30.70.20">
    <property type="match status" value="2"/>
</dbReference>
<dbReference type="PANTHER" id="PTHR43687">
    <property type="entry name" value="ADENYLYLSULFATE REDUCTASE, BETA SUBUNIT"/>
    <property type="match status" value="1"/>
</dbReference>
<dbReference type="SUPFAM" id="SSF54862">
    <property type="entry name" value="4Fe-4S ferredoxins"/>
    <property type="match status" value="1"/>
</dbReference>
<dbReference type="InterPro" id="IPR017896">
    <property type="entry name" value="4Fe4S_Fe-S-bd"/>
</dbReference>
<reference evidence="6 7" key="1">
    <citation type="submission" date="2016-10" db="EMBL/GenBank/DDBJ databases">
        <authorList>
            <person name="de Groot N.N."/>
        </authorList>
    </citation>
    <scope>NUCLEOTIDE SEQUENCE [LARGE SCALE GENOMIC DNA]</scope>
    <source>
        <strain evidence="6 7">DSM 12130</strain>
    </source>
</reference>
<dbReference type="OrthoDB" id="9794954at2"/>
<feature type="domain" description="4Fe-4S ferredoxin-type" evidence="5">
    <location>
        <begin position="11"/>
        <end position="39"/>
    </location>
</feature>
<dbReference type="STRING" id="91360.SAMN05660330_03317"/>
<dbReference type="GO" id="GO:0051539">
    <property type="term" value="F:4 iron, 4 sulfur cluster binding"/>
    <property type="evidence" value="ECO:0007669"/>
    <property type="project" value="UniProtKB-KW"/>
</dbReference>
<sequence>MKTFRYLDNTAILHLTQEQCIGCGNCEIVCPHRIFKVVEKKARITDKNSCMECGACARNCPVGAIFVNPDDGCGCAAYIINSWWNRLRGKSNSPCGC</sequence>
<feature type="domain" description="4Fe-4S ferredoxin-type" evidence="5">
    <location>
        <begin position="40"/>
        <end position="70"/>
    </location>
</feature>
<dbReference type="Proteomes" id="UP000199073">
    <property type="component" value="Unassembled WGS sequence"/>
</dbReference>
<dbReference type="PROSITE" id="PS51379">
    <property type="entry name" value="4FE4S_FER_2"/>
    <property type="match status" value="2"/>
</dbReference>
<dbReference type="AlphaFoldDB" id="A0A1H0TZ58"/>
<dbReference type="NCBIfam" id="NF040864">
    <property type="entry name" value="HgcB_ferredoxin"/>
    <property type="match status" value="1"/>
</dbReference>
<dbReference type="PANTHER" id="PTHR43687:SF1">
    <property type="entry name" value="FERREDOXIN III"/>
    <property type="match status" value="1"/>
</dbReference>
<evidence type="ECO:0000259" key="5">
    <source>
        <dbReference type="PROSITE" id="PS51379"/>
    </source>
</evidence>
<evidence type="ECO:0000313" key="7">
    <source>
        <dbReference type="Proteomes" id="UP000199073"/>
    </source>
</evidence>
<accession>A0A1H0TZ58</accession>
<keyword evidence="4" id="KW-0411">Iron-sulfur</keyword>
<dbReference type="EMBL" id="FNJI01000027">
    <property type="protein sequence ID" value="SDP59362.1"/>
    <property type="molecule type" value="Genomic_DNA"/>
</dbReference>
<evidence type="ECO:0000256" key="2">
    <source>
        <dbReference type="ARBA" id="ARBA00022723"/>
    </source>
</evidence>
<name>A0A1H0TZ58_9BACT</name>
<dbReference type="GO" id="GO:0046872">
    <property type="term" value="F:metal ion binding"/>
    <property type="evidence" value="ECO:0007669"/>
    <property type="project" value="UniProtKB-KW"/>
</dbReference>
<dbReference type="InterPro" id="IPR050572">
    <property type="entry name" value="Fe-S_Ferredoxin"/>
</dbReference>
<evidence type="ECO:0000256" key="4">
    <source>
        <dbReference type="ARBA" id="ARBA00023014"/>
    </source>
</evidence>
<dbReference type="InterPro" id="IPR017900">
    <property type="entry name" value="4Fe4S_Fe_S_CS"/>
</dbReference>
<keyword evidence="3" id="KW-0408">Iron</keyword>
<protein>
    <submittedName>
        <fullName evidence="6">4Fe-4S dicluster domain-containing protein</fullName>
    </submittedName>
</protein>
<organism evidence="6 7">
    <name type="scientific">Desulforhopalus singaporensis</name>
    <dbReference type="NCBI Taxonomy" id="91360"/>
    <lineage>
        <taxon>Bacteria</taxon>
        <taxon>Pseudomonadati</taxon>
        <taxon>Thermodesulfobacteriota</taxon>
        <taxon>Desulfobulbia</taxon>
        <taxon>Desulfobulbales</taxon>
        <taxon>Desulfocapsaceae</taxon>
        <taxon>Desulforhopalus</taxon>
    </lineage>
</organism>
<evidence type="ECO:0000256" key="3">
    <source>
        <dbReference type="ARBA" id="ARBA00023004"/>
    </source>
</evidence>
<evidence type="ECO:0000313" key="6">
    <source>
        <dbReference type="EMBL" id="SDP59362.1"/>
    </source>
</evidence>
<gene>
    <name evidence="6" type="ORF">SAMN05660330_03317</name>
</gene>